<comment type="subcellular location">
    <subcellularLocation>
        <location evidence="2">Endosome membrane</location>
        <topology evidence="2">Peripheral membrane protein</topology>
    </subcellularLocation>
    <subcellularLocation>
        <location evidence="1">Late endosome membrane</location>
    </subcellularLocation>
    <subcellularLocation>
        <location evidence="3">Lysosome membrane</location>
        <topology evidence="3">Peripheral membrane protein</topology>
        <orientation evidence="3">Cytoplasmic side</orientation>
    </subcellularLocation>
</comment>
<dbReference type="InterPro" id="IPR006629">
    <property type="entry name" value="LITAF"/>
</dbReference>
<reference evidence="11" key="2">
    <citation type="submission" date="2020-10" db="UniProtKB">
        <authorList>
            <consortium name="WormBaseParasite"/>
        </authorList>
    </citation>
    <scope>IDENTIFICATION</scope>
</reference>
<keyword evidence="6" id="KW-0862">Zinc</keyword>
<name>A0A7E4V6J4_PANRE</name>
<dbReference type="SMART" id="SM00714">
    <property type="entry name" value="LITAF"/>
    <property type="match status" value="1"/>
</dbReference>
<keyword evidence="10" id="KW-1185">Reference proteome</keyword>
<dbReference type="InterPro" id="IPR037519">
    <property type="entry name" value="LITAF_fam"/>
</dbReference>
<evidence type="ECO:0000256" key="1">
    <source>
        <dbReference type="ARBA" id="ARBA00004414"/>
    </source>
</evidence>
<evidence type="ECO:0000256" key="6">
    <source>
        <dbReference type="ARBA" id="ARBA00022833"/>
    </source>
</evidence>
<dbReference type="GO" id="GO:0031902">
    <property type="term" value="C:late endosome membrane"/>
    <property type="evidence" value="ECO:0007669"/>
    <property type="project" value="UniProtKB-SubCell"/>
</dbReference>
<evidence type="ECO:0000256" key="4">
    <source>
        <dbReference type="ARBA" id="ARBA00005975"/>
    </source>
</evidence>
<comment type="similarity">
    <text evidence="4">Belongs to the CDIP1/LITAF family.</text>
</comment>
<protein>
    <submittedName>
        <fullName evidence="11">LITAF domain-containing protein</fullName>
    </submittedName>
</protein>
<feature type="domain" description="LITAF" evidence="9">
    <location>
        <begin position="95"/>
        <end position="178"/>
    </location>
</feature>
<dbReference type="WBParaSite" id="Pan_g16605.t1">
    <property type="protein sequence ID" value="Pan_g16605.t1"/>
    <property type="gene ID" value="Pan_g16605"/>
</dbReference>
<dbReference type="PANTHER" id="PTHR23292">
    <property type="entry name" value="LIPOPOLYSACCHARIDE-INDUCED TUMOR NECROSIS FACTOR-ALPHA FACTOR"/>
    <property type="match status" value="1"/>
</dbReference>
<evidence type="ECO:0000256" key="2">
    <source>
        <dbReference type="ARBA" id="ARBA00004481"/>
    </source>
</evidence>
<feature type="transmembrane region" description="Helical" evidence="8">
    <location>
        <begin position="133"/>
        <end position="154"/>
    </location>
</feature>
<dbReference type="Pfam" id="PF10601">
    <property type="entry name" value="zf-LITAF-like"/>
    <property type="match status" value="1"/>
</dbReference>
<evidence type="ECO:0000256" key="3">
    <source>
        <dbReference type="ARBA" id="ARBA00004630"/>
    </source>
</evidence>
<dbReference type="AlphaFoldDB" id="A0A7E4V6J4"/>
<organism evidence="10 11">
    <name type="scientific">Panagrellus redivivus</name>
    <name type="common">Microworm</name>
    <dbReference type="NCBI Taxonomy" id="6233"/>
    <lineage>
        <taxon>Eukaryota</taxon>
        <taxon>Metazoa</taxon>
        <taxon>Ecdysozoa</taxon>
        <taxon>Nematoda</taxon>
        <taxon>Chromadorea</taxon>
        <taxon>Rhabditida</taxon>
        <taxon>Tylenchina</taxon>
        <taxon>Panagrolaimomorpha</taxon>
        <taxon>Panagrolaimoidea</taxon>
        <taxon>Panagrolaimidae</taxon>
        <taxon>Panagrellus</taxon>
    </lineage>
</organism>
<dbReference type="Proteomes" id="UP000492821">
    <property type="component" value="Unassembled WGS sequence"/>
</dbReference>
<evidence type="ECO:0000313" key="10">
    <source>
        <dbReference type="Proteomes" id="UP000492821"/>
    </source>
</evidence>
<evidence type="ECO:0000259" key="9">
    <source>
        <dbReference type="PROSITE" id="PS51837"/>
    </source>
</evidence>
<keyword evidence="8" id="KW-1133">Transmembrane helix</keyword>
<dbReference type="GO" id="GO:0008270">
    <property type="term" value="F:zinc ion binding"/>
    <property type="evidence" value="ECO:0007669"/>
    <property type="project" value="TreeGrafter"/>
</dbReference>
<keyword evidence="5" id="KW-0479">Metal-binding</keyword>
<evidence type="ECO:0000256" key="8">
    <source>
        <dbReference type="SAM" id="Phobius"/>
    </source>
</evidence>
<proteinExistence type="inferred from homology"/>
<dbReference type="PANTHER" id="PTHR23292:SF6">
    <property type="entry name" value="FI16602P1-RELATED"/>
    <property type="match status" value="1"/>
</dbReference>
<evidence type="ECO:0000256" key="7">
    <source>
        <dbReference type="ARBA" id="ARBA00023136"/>
    </source>
</evidence>
<evidence type="ECO:0000313" key="11">
    <source>
        <dbReference type="WBParaSite" id="Pan_g16605.t1"/>
    </source>
</evidence>
<reference evidence="10" key="1">
    <citation type="journal article" date="2013" name="Genetics">
        <title>The draft genome and transcriptome of Panagrellus redivivus are shaped by the harsh demands of a free-living lifestyle.</title>
        <authorList>
            <person name="Srinivasan J."/>
            <person name="Dillman A.R."/>
            <person name="Macchietto M.G."/>
            <person name="Heikkinen L."/>
            <person name="Lakso M."/>
            <person name="Fracchia K.M."/>
            <person name="Antoshechkin I."/>
            <person name="Mortazavi A."/>
            <person name="Wong G."/>
            <person name="Sternberg P.W."/>
        </authorList>
    </citation>
    <scope>NUCLEOTIDE SEQUENCE [LARGE SCALE GENOMIC DNA]</scope>
    <source>
        <strain evidence="10">MT8872</strain>
    </source>
</reference>
<dbReference type="GO" id="GO:0005765">
    <property type="term" value="C:lysosomal membrane"/>
    <property type="evidence" value="ECO:0007669"/>
    <property type="project" value="UniProtKB-SubCell"/>
</dbReference>
<keyword evidence="8" id="KW-0812">Transmembrane</keyword>
<keyword evidence="7 8" id="KW-0472">Membrane</keyword>
<sequence>MTCINKVDDTIKTNPINLDSLLTMGKEEPSSPPVIEAGVEAPPSYNDSIYPSVPVTVIEAPPDEVSHHTVHITAPSPQIQEQPLPQRPIPPAPPVPPVTEYPPGVFASKPCLTVCQYCQHEVPTMVKHVNGTLTWLLFCLMLVFGCWLCCLFPFCLESCKDVEHYCPNCKKPLGVYKKM</sequence>
<accession>A0A7E4V6J4</accession>
<dbReference type="PROSITE" id="PS51837">
    <property type="entry name" value="LITAF"/>
    <property type="match status" value="1"/>
</dbReference>
<evidence type="ECO:0000256" key="5">
    <source>
        <dbReference type="ARBA" id="ARBA00022723"/>
    </source>
</evidence>